<name>A0AA96V9D1_9EURY</name>
<keyword evidence="1" id="KW-0812">Transmembrane</keyword>
<dbReference type="AlphaFoldDB" id="A0AA96V9D1"/>
<keyword evidence="1" id="KW-0472">Membrane</keyword>
<reference evidence="2 3" key="1">
    <citation type="submission" date="2023-07" db="EMBL/GenBank/DDBJ databases">
        <title>Closed genome sequence of Methanosarcinaceae archaeon Am2.</title>
        <authorList>
            <person name="Poehlein A."/>
            <person name="Protasov E."/>
            <person name="Platt K."/>
            <person name="Reeh H."/>
            <person name="Daniel R."/>
            <person name="Brune A."/>
        </authorList>
    </citation>
    <scope>NUCLEOTIDE SEQUENCE [LARGE SCALE GENOMIC DNA]</scope>
    <source>
        <strain evidence="2 3">Am2</strain>
    </source>
</reference>
<evidence type="ECO:0000313" key="3">
    <source>
        <dbReference type="Proteomes" id="UP001304970"/>
    </source>
</evidence>
<sequence length="338" mass="35395">MKNRNLRTLGKLSFVFVLLFLLVLPGAGALGGDQGTIMVNCNVNGAIVQLLDSNGSVEYTGTIQNGYAAIPVFTTGSPMSEAVISADGYNTAVVPVIAPAAGQTTTISVSLSPTDDDDDDEYTGENIAFIEVDCNVEGAFVQLVNINGVVVYTGTIHNGYVLFPIYIPATPVYEVLVSASGYYNQTVPIVQYPMDTGQVVTVIATLTPISSPPPGNISTYIVNCNVDGAKVSLVNSNGQVAYTGFISAGSVSINVYSDNTTISKIIVEAPGYNAETVPITSSNRPAPNGSSTFNVELTSIDDASSSSSSTWIWILIGVVVIIIAGAGIYYFYTTSKSK</sequence>
<evidence type="ECO:0000256" key="1">
    <source>
        <dbReference type="SAM" id="Phobius"/>
    </source>
</evidence>
<evidence type="ECO:0008006" key="4">
    <source>
        <dbReference type="Google" id="ProtNLM"/>
    </source>
</evidence>
<evidence type="ECO:0000313" key="2">
    <source>
        <dbReference type="EMBL" id="WNY27678.1"/>
    </source>
</evidence>
<gene>
    <name evidence="2" type="ORF">MsAm2_14830</name>
</gene>
<protein>
    <recommendedName>
        <fullName evidence="4">PEGA domain-containing protein</fullName>
    </recommendedName>
</protein>
<keyword evidence="3" id="KW-1185">Reference proteome</keyword>
<dbReference type="Proteomes" id="UP001304970">
    <property type="component" value="Chromosome"/>
</dbReference>
<feature type="transmembrane region" description="Helical" evidence="1">
    <location>
        <begin position="311"/>
        <end position="332"/>
    </location>
</feature>
<accession>A0AA96V9D1</accession>
<proteinExistence type="predicted"/>
<dbReference type="GeneID" id="89228906"/>
<keyword evidence="1" id="KW-1133">Transmembrane helix</keyword>
<organism evidence="2 3">
    <name type="scientific">Methanolapillus ohkumae</name>
    <dbReference type="NCBI Taxonomy" id="3028298"/>
    <lineage>
        <taxon>Archaea</taxon>
        <taxon>Methanobacteriati</taxon>
        <taxon>Methanobacteriota</taxon>
        <taxon>Stenosarchaea group</taxon>
        <taxon>Methanomicrobia</taxon>
        <taxon>Methanosarcinales</taxon>
        <taxon>Methanosarcinaceae</taxon>
        <taxon>Methanolapillus</taxon>
    </lineage>
</organism>
<dbReference type="EMBL" id="CP131061">
    <property type="protein sequence ID" value="WNY27678.1"/>
    <property type="molecule type" value="Genomic_DNA"/>
</dbReference>
<dbReference type="RefSeq" id="WP_338097637.1">
    <property type="nucleotide sequence ID" value="NZ_CP131061.1"/>
</dbReference>